<evidence type="ECO:0000313" key="2">
    <source>
        <dbReference type="EMBL" id="KAK8070206.1"/>
    </source>
</evidence>
<organism evidence="2 3">
    <name type="scientific">Apiospora phragmitis</name>
    <dbReference type="NCBI Taxonomy" id="2905665"/>
    <lineage>
        <taxon>Eukaryota</taxon>
        <taxon>Fungi</taxon>
        <taxon>Dikarya</taxon>
        <taxon>Ascomycota</taxon>
        <taxon>Pezizomycotina</taxon>
        <taxon>Sordariomycetes</taxon>
        <taxon>Xylariomycetidae</taxon>
        <taxon>Amphisphaeriales</taxon>
        <taxon>Apiosporaceae</taxon>
        <taxon>Apiospora</taxon>
    </lineage>
</organism>
<dbReference type="InterPro" id="IPR052358">
    <property type="entry name" value="Aro_Compnd_Degr_Hydrolases"/>
</dbReference>
<accession>A0ABR1VIT7</accession>
<name>A0ABR1VIT7_9PEZI</name>
<gene>
    <name evidence="2" type="ORF">PG994_006822</name>
</gene>
<dbReference type="InterPro" id="IPR006680">
    <property type="entry name" value="Amidohydro-rel"/>
</dbReference>
<evidence type="ECO:0000259" key="1">
    <source>
        <dbReference type="Pfam" id="PF04909"/>
    </source>
</evidence>
<keyword evidence="3" id="KW-1185">Reference proteome</keyword>
<dbReference type="Gene3D" id="3.20.20.140">
    <property type="entry name" value="Metal-dependent hydrolases"/>
    <property type="match status" value="1"/>
</dbReference>
<feature type="domain" description="Amidohydrolase-related" evidence="1">
    <location>
        <begin position="69"/>
        <end position="354"/>
    </location>
</feature>
<dbReference type="EMBL" id="JAQQWL010000006">
    <property type="protein sequence ID" value="KAK8070206.1"/>
    <property type="molecule type" value="Genomic_DNA"/>
</dbReference>
<sequence>MTSPRASRHLRFIQHALLYTTKCLRTFIFQLMSFRPFSSIGLPAPPSPKKYDEDDDFRALIPRGSWELHMHVLDPRFPLAASAVYRPTHFHTSQDARTFEQDVAGLDGVVIVQPSIYGHDNACTLAALRELGGPQRAHAVVSFDPATTSSETLQGWHALGVRGVRLNLQSGGAAPPAVEELEAAIRAYADAVRPLGWVLQIYASLPTIAKLEPLLADGADKLGVRFCIDHMGHPNLEASHSSSSSLATTVADPYTIPHFAALVRLLRSGNTWVKLSAAYRFSASADGFSDAAPVARELLRVAGRDRVVFATDWPHTRFEGLDIRPWIRAVLVDWCRRDVALIERVFRGNAEELWSPPATLLPTAS</sequence>
<dbReference type="RefSeq" id="XP_066717500.1">
    <property type="nucleotide sequence ID" value="XM_066858231.1"/>
</dbReference>
<dbReference type="PANTHER" id="PTHR35563">
    <property type="entry name" value="BARREL METAL-DEPENDENT HYDROLASE, PUTATIVE (AFU_ORTHOLOGUE AFUA_1G16240)-RELATED"/>
    <property type="match status" value="1"/>
</dbReference>
<protein>
    <recommendedName>
        <fullName evidence="1">Amidohydrolase-related domain-containing protein</fullName>
    </recommendedName>
</protein>
<evidence type="ECO:0000313" key="3">
    <source>
        <dbReference type="Proteomes" id="UP001480595"/>
    </source>
</evidence>
<dbReference type="InterPro" id="IPR032466">
    <property type="entry name" value="Metal_Hydrolase"/>
</dbReference>
<proteinExistence type="predicted"/>
<dbReference type="PANTHER" id="PTHR35563:SF2">
    <property type="entry name" value="BARREL METAL-DEPENDENT HYDROLASE, PUTATIVE (AFU_ORTHOLOGUE AFUA_1G16240)-RELATED"/>
    <property type="match status" value="1"/>
</dbReference>
<reference evidence="2 3" key="1">
    <citation type="submission" date="2023-01" db="EMBL/GenBank/DDBJ databases">
        <title>Analysis of 21 Apiospora genomes using comparative genomics revels a genus with tremendous synthesis potential of carbohydrate active enzymes and secondary metabolites.</title>
        <authorList>
            <person name="Sorensen T."/>
        </authorList>
    </citation>
    <scope>NUCLEOTIDE SEQUENCE [LARGE SCALE GENOMIC DNA]</scope>
    <source>
        <strain evidence="2 3">CBS 135458</strain>
    </source>
</reference>
<comment type="caution">
    <text evidence="2">The sequence shown here is derived from an EMBL/GenBank/DDBJ whole genome shotgun (WGS) entry which is preliminary data.</text>
</comment>
<dbReference type="GeneID" id="92091294"/>
<dbReference type="Proteomes" id="UP001480595">
    <property type="component" value="Unassembled WGS sequence"/>
</dbReference>
<dbReference type="Pfam" id="PF04909">
    <property type="entry name" value="Amidohydro_2"/>
    <property type="match status" value="1"/>
</dbReference>
<dbReference type="SUPFAM" id="SSF51556">
    <property type="entry name" value="Metallo-dependent hydrolases"/>
    <property type="match status" value="1"/>
</dbReference>